<sequence>MKHLIVTPLHRISYLLLFLLGGLFIFSSCKEEDPTEPREASGPPSITAIRTTNPAAADSLFTQSTLGSTIVIVGNNLAATQYVSFNGYQTTINPVYATETHLIVRIPDLVPTVATSASVSNELKVVNSAGEATYAFTVLPPAPVISAISNEFAKEGETITLFGQYFYFVKEVTFPGDVVATEMTANDPTGRTMTVKIPAGVNPAQGDVVVTSESGTSAASRRTKLFNNEGIIHNWDDVNAFGWGLDAGKAVVTSAPGINAIDNKFGLISQVVPGGWGWNNDKVISMSNYSTNRLIPETTSPKYAADAPISNFDLKMEIAASGGGSLEGLELLVWIPGTPAGTVEKLVKLTDFVRSTDGKWYTMSVPLADLAASAADGGGKLTKYSDLNPNEIRIVIQNPTANGIQATLALDNFRIENMVVRQ</sequence>
<dbReference type="InterPro" id="IPR040475">
    <property type="entry name" value="SGBP_B_XBD"/>
</dbReference>
<dbReference type="Gene3D" id="2.60.40.10">
    <property type="entry name" value="Immunoglobulins"/>
    <property type="match status" value="2"/>
</dbReference>
<dbReference type="SUPFAM" id="SSF81296">
    <property type="entry name" value="E set domains"/>
    <property type="match status" value="1"/>
</dbReference>
<dbReference type="PROSITE" id="PS51257">
    <property type="entry name" value="PROKAR_LIPOPROTEIN"/>
    <property type="match status" value="1"/>
</dbReference>
<proteinExistence type="predicted"/>
<evidence type="ECO:0000259" key="1">
    <source>
        <dbReference type="Pfam" id="PF01833"/>
    </source>
</evidence>
<keyword evidence="4" id="KW-1185">Reference proteome</keyword>
<name>A0ABT8R4S6_9BACT</name>
<accession>A0ABT8R4S6</accession>
<dbReference type="Pfam" id="PF18329">
    <property type="entry name" value="SGBP_B_XBD"/>
    <property type="match status" value="1"/>
</dbReference>
<evidence type="ECO:0000313" key="4">
    <source>
        <dbReference type="Proteomes" id="UP001168528"/>
    </source>
</evidence>
<dbReference type="RefSeq" id="WP_302037879.1">
    <property type="nucleotide sequence ID" value="NZ_JAUKPO010000006.1"/>
</dbReference>
<evidence type="ECO:0000259" key="2">
    <source>
        <dbReference type="Pfam" id="PF18329"/>
    </source>
</evidence>
<protein>
    <submittedName>
        <fullName evidence="3">Glycan-binding surface protein</fullName>
    </submittedName>
</protein>
<reference evidence="3" key="1">
    <citation type="submission" date="2023-07" db="EMBL/GenBank/DDBJ databases">
        <title>The genome sequence of Rhodocytophaga aerolata KACC 12507.</title>
        <authorList>
            <person name="Zhang X."/>
        </authorList>
    </citation>
    <scope>NUCLEOTIDE SEQUENCE</scope>
    <source>
        <strain evidence="3">KACC 12507</strain>
    </source>
</reference>
<feature type="domain" description="Surface glycan-binding protein B xyloglucan binding" evidence="2">
    <location>
        <begin position="228"/>
        <end position="415"/>
    </location>
</feature>
<feature type="domain" description="IPT/TIG" evidence="1">
    <location>
        <begin position="62"/>
        <end position="136"/>
    </location>
</feature>
<dbReference type="InterPro" id="IPR013783">
    <property type="entry name" value="Ig-like_fold"/>
</dbReference>
<dbReference type="Proteomes" id="UP001168528">
    <property type="component" value="Unassembled WGS sequence"/>
</dbReference>
<dbReference type="InterPro" id="IPR002909">
    <property type="entry name" value="IPT_dom"/>
</dbReference>
<comment type="caution">
    <text evidence="3">The sequence shown here is derived from an EMBL/GenBank/DDBJ whole genome shotgun (WGS) entry which is preliminary data.</text>
</comment>
<dbReference type="InterPro" id="IPR014756">
    <property type="entry name" value="Ig_E-set"/>
</dbReference>
<gene>
    <name evidence="3" type="ORF">Q0590_12475</name>
</gene>
<evidence type="ECO:0000313" key="3">
    <source>
        <dbReference type="EMBL" id="MDO1447075.1"/>
    </source>
</evidence>
<dbReference type="Pfam" id="PF01833">
    <property type="entry name" value="TIG"/>
    <property type="match status" value="1"/>
</dbReference>
<organism evidence="3 4">
    <name type="scientific">Rhodocytophaga aerolata</name>
    <dbReference type="NCBI Taxonomy" id="455078"/>
    <lineage>
        <taxon>Bacteria</taxon>
        <taxon>Pseudomonadati</taxon>
        <taxon>Bacteroidota</taxon>
        <taxon>Cytophagia</taxon>
        <taxon>Cytophagales</taxon>
        <taxon>Rhodocytophagaceae</taxon>
        <taxon>Rhodocytophaga</taxon>
    </lineage>
</organism>
<dbReference type="EMBL" id="JAUKPO010000006">
    <property type="protein sequence ID" value="MDO1447075.1"/>
    <property type="molecule type" value="Genomic_DNA"/>
</dbReference>